<keyword evidence="9" id="KW-1185">Reference proteome</keyword>
<evidence type="ECO:0000256" key="2">
    <source>
        <dbReference type="ARBA" id="ARBA00022692"/>
    </source>
</evidence>
<feature type="region of interest" description="Disordered" evidence="5">
    <location>
        <begin position="1"/>
        <end position="63"/>
    </location>
</feature>
<feature type="transmembrane region" description="Helical" evidence="6">
    <location>
        <begin position="482"/>
        <end position="505"/>
    </location>
</feature>
<feature type="compositionally biased region" description="Polar residues" evidence="5">
    <location>
        <begin position="1"/>
        <end position="13"/>
    </location>
</feature>
<name>A0A0A2LHE6_PENIT</name>
<comment type="caution">
    <text evidence="8">The sequence shown here is derived from an EMBL/GenBank/DDBJ whole genome shotgun (WGS) entry which is preliminary data.</text>
</comment>
<dbReference type="EMBL" id="JQGA01000367">
    <property type="protein sequence ID" value="KGO76000.1"/>
    <property type="molecule type" value="Genomic_DNA"/>
</dbReference>
<dbReference type="GO" id="GO:0022857">
    <property type="term" value="F:transmembrane transporter activity"/>
    <property type="evidence" value="ECO:0007669"/>
    <property type="project" value="InterPro"/>
</dbReference>
<dbReference type="STRING" id="40296.A0A0A2LHE6"/>
<protein>
    <submittedName>
        <fullName evidence="8">Major facilitator superfamily domain, general substrate transporter</fullName>
    </submittedName>
</protein>
<evidence type="ECO:0000256" key="5">
    <source>
        <dbReference type="SAM" id="MobiDB-lite"/>
    </source>
</evidence>
<organism evidence="8 9">
    <name type="scientific">Penicillium italicum</name>
    <name type="common">Blue mold</name>
    <dbReference type="NCBI Taxonomy" id="40296"/>
    <lineage>
        <taxon>Eukaryota</taxon>
        <taxon>Fungi</taxon>
        <taxon>Dikarya</taxon>
        <taxon>Ascomycota</taxon>
        <taxon>Pezizomycotina</taxon>
        <taxon>Eurotiomycetes</taxon>
        <taxon>Eurotiomycetidae</taxon>
        <taxon>Eurotiales</taxon>
        <taxon>Aspergillaceae</taxon>
        <taxon>Penicillium</taxon>
    </lineage>
</organism>
<dbReference type="OrthoDB" id="446368at2759"/>
<dbReference type="AlphaFoldDB" id="A0A0A2LHE6"/>
<feature type="transmembrane region" description="Helical" evidence="6">
    <location>
        <begin position="77"/>
        <end position="94"/>
    </location>
</feature>
<feature type="transmembrane region" description="Helical" evidence="6">
    <location>
        <begin position="526"/>
        <end position="552"/>
    </location>
</feature>
<feature type="transmembrane region" description="Helical" evidence="6">
    <location>
        <begin position="204"/>
        <end position="225"/>
    </location>
</feature>
<dbReference type="PANTHER" id="PTHR23502">
    <property type="entry name" value="MAJOR FACILITATOR SUPERFAMILY"/>
    <property type="match status" value="1"/>
</dbReference>
<dbReference type="FunFam" id="1.20.1250.20:FF:000011">
    <property type="entry name" value="MFS multidrug transporter, putative"/>
    <property type="match status" value="1"/>
</dbReference>
<evidence type="ECO:0000256" key="3">
    <source>
        <dbReference type="ARBA" id="ARBA00022989"/>
    </source>
</evidence>
<evidence type="ECO:0000256" key="4">
    <source>
        <dbReference type="ARBA" id="ARBA00023136"/>
    </source>
</evidence>
<evidence type="ECO:0000313" key="8">
    <source>
        <dbReference type="EMBL" id="KGO76000.1"/>
    </source>
</evidence>
<accession>A0A0A2LHE6</accession>
<proteinExistence type="predicted"/>
<feature type="transmembrane region" description="Helical" evidence="6">
    <location>
        <begin position="564"/>
        <end position="581"/>
    </location>
</feature>
<comment type="subcellular location">
    <subcellularLocation>
        <location evidence="1">Membrane</location>
        <topology evidence="1">Multi-pass membrane protein</topology>
    </subcellularLocation>
</comment>
<evidence type="ECO:0000256" key="1">
    <source>
        <dbReference type="ARBA" id="ARBA00004141"/>
    </source>
</evidence>
<feature type="transmembrane region" description="Helical" evidence="6">
    <location>
        <begin position="447"/>
        <end position="470"/>
    </location>
</feature>
<keyword evidence="3 6" id="KW-1133">Transmembrane helix</keyword>
<feature type="transmembrane region" description="Helical" evidence="6">
    <location>
        <begin position="310"/>
        <end position="334"/>
    </location>
</feature>
<feature type="transmembrane region" description="Helical" evidence="6">
    <location>
        <begin position="346"/>
        <end position="368"/>
    </location>
</feature>
<dbReference type="Proteomes" id="UP000030104">
    <property type="component" value="Unassembled WGS sequence"/>
</dbReference>
<dbReference type="PROSITE" id="PS50850">
    <property type="entry name" value="MFS"/>
    <property type="match status" value="1"/>
</dbReference>
<keyword evidence="2 6" id="KW-0812">Transmembrane</keyword>
<dbReference type="CDD" id="cd17323">
    <property type="entry name" value="MFS_Tpo1_MDR_like"/>
    <property type="match status" value="1"/>
</dbReference>
<evidence type="ECO:0000313" key="9">
    <source>
        <dbReference type="Proteomes" id="UP000030104"/>
    </source>
</evidence>
<feature type="transmembrane region" description="Helical" evidence="6">
    <location>
        <begin position="389"/>
        <end position="408"/>
    </location>
</feature>
<dbReference type="GO" id="GO:0005886">
    <property type="term" value="C:plasma membrane"/>
    <property type="evidence" value="ECO:0007669"/>
    <property type="project" value="TreeGrafter"/>
</dbReference>
<dbReference type="Pfam" id="PF07690">
    <property type="entry name" value="MFS_1"/>
    <property type="match status" value="1"/>
</dbReference>
<dbReference type="InterPro" id="IPR011701">
    <property type="entry name" value="MFS"/>
</dbReference>
<dbReference type="PhylomeDB" id="A0A0A2LHE6"/>
<sequence>MANKETQTSLSPHSTRESGHDSASLRTMFDDGDTYDVSDALESSRESAEIKAERSRSPNEKESLIEMPRNFPTWRKWVITIMLGMMTICITFGSSVFSTATKETAKKFSVSSEVMVLGVSLFVLGFAFGPIIFGPLSELYGRKRPLFLGMFLFAIFQIPVAVAQNLQTIFICRFLGGLFASAPLAIVSGILADMFKPVERGIAMAIFAAATFIGPVAGPIVGGFITTSYLGWRWTEYITAIWAFAIASIGILVIPETFEGTLLKQRAKRLRAKTKNWALHAKAEEKVVSPRDIAVRYLLRPFQMLLQEPILLLMTLYVGFIYGFLYMCFVAYPISFQEERDWNAGVGALPFIAVICGVFCACLIIVAFSLTRYRTFILRNGRARPEERLIPMIIGGILLPAGMFWFGWTSNPHITWVSQVISGGFLGSGVLLIFLQGLNYIVDVYPTYANSAIAANSFFRSLLGAGFPMFASAMFHNLGVNWAMTLLGCLTVALFPVPIVFFIYGPKIRSWMPVWQSEILKPNKRGAHVVTDCIFICAGITFSLWVDFGFYFVKANSVSWRFPLNFQILMSLMVMSFVMLFPESPRWLVKRGRTDEAWEILAALDDVDSQSEQITLDIRDIETSLALSGTGSWKDDFQTVAWGINCNVVTRHDGPRESEDHLP</sequence>
<dbReference type="Gene3D" id="1.20.1250.20">
    <property type="entry name" value="MFS general substrate transporter like domains"/>
    <property type="match status" value="2"/>
</dbReference>
<feature type="transmembrane region" description="Helical" evidence="6">
    <location>
        <begin position="414"/>
        <end position="435"/>
    </location>
</feature>
<feature type="transmembrane region" description="Helical" evidence="6">
    <location>
        <begin position="114"/>
        <end position="133"/>
    </location>
</feature>
<dbReference type="InterPro" id="IPR005828">
    <property type="entry name" value="MFS_sugar_transport-like"/>
</dbReference>
<dbReference type="Pfam" id="PF00083">
    <property type="entry name" value="Sugar_tr"/>
    <property type="match status" value="1"/>
</dbReference>
<evidence type="ECO:0000256" key="6">
    <source>
        <dbReference type="SAM" id="Phobius"/>
    </source>
</evidence>
<dbReference type="OMA" id="KWVITIM"/>
<dbReference type="InterPro" id="IPR036259">
    <property type="entry name" value="MFS_trans_sf"/>
</dbReference>
<feature type="transmembrane region" description="Helical" evidence="6">
    <location>
        <begin position="145"/>
        <end position="162"/>
    </location>
</feature>
<feature type="compositionally biased region" description="Basic and acidic residues" evidence="5">
    <location>
        <begin position="42"/>
        <end position="63"/>
    </location>
</feature>
<dbReference type="HOGENOM" id="CLU_008455_11_4_1"/>
<reference evidence="8 9" key="1">
    <citation type="journal article" date="2015" name="Mol. Plant Microbe Interact.">
        <title>Genome, transcriptome, and functional analyses of Penicillium expansum provide new insights into secondary metabolism and pathogenicity.</title>
        <authorList>
            <person name="Ballester A.R."/>
            <person name="Marcet-Houben M."/>
            <person name="Levin E."/>
            <person name="Sela N."/>
            <person name="Selma-Lazaro C."/>
            <person name="Carmona L."/>
            <person name="Wisniewski M."/>
            <person name="Droby S."/>
            <person name="Gonzalez-Candelas L."/>
            <person name="Gabaldon T."/>
        </authorList>
    </citation>
    <scope>NUCLEOTIDE SEQUENCE [LARGE SCALE GENOMIC DNA]</scope>
    <source>
        <strain evidence="8 9">PHI-1</strain>
    </source>
</reference>
<dbReference type="SUPFAM" id="SSF103473">
    <property type="entry name" value="MFS general substrate transporter"/>
    <property type="match status" value="2"/>
</dbReference>
<feature type="transmembrane region" description="Helical" evidence="6">
    <location>
        <begin position="168"/>
        <end position="192"/>
    </location>
</feature>
<feature type="transmembrane region" description="Helical" evidence="6">
    <location>
        <begin position="237"/>
        <end position="258"/>
    </location>
</feature>
<dbReference type="PANTHER" id="PTHR23502:SF47">
    <property type="entry name" value="MAJOR FACILITATOR SUPERFAMILY (MFS) PROFILE DOMAIN-CONTAINING PROTEIN-RELATED"/>
    <property type="match status" value="1"/>
</dbReference>
<gene>
    <name evidence="8" type="ORF">PITC_011570</name>
</gene>
<dbReference type="InterPro" id="IPR020846">
    <property type="entry name" value="MFS_dom"/>
</dbReference>
<keyword evidence="4 6" id="KW-0472">Membrane</keyword>
<evidence type="ECO:0000259" key="7">
    <source>
        <dbReference type="PROSITE" id="PS50850"/>
    </source>
</evidence>
<feature type="domain" description="Major facilitator superfamily (MFS) profile" evidence="7">
    <location>
        <begin position="79"/>
        <end position="508"/>
    </location>
</feature>